<organism evidence="2">
    <name type="scientific">uncultured Acidimicrobiales bacterium</name>
    <dbReference type="NCBI Taxonomy" id="310071"/>
    <lineage>
        <taxon>Bacteria</taxon>
        <taxon>Bacillati</taxon>
        <taxon>Actinomycetota</taxon>
        <taxon>Acidimicrobiia</taxon>
        <taxon>Acidimicrobiales</taxon>
        <taxon>environmental samples</taxon>
    </lineage>
</organism>
<sequence>MVLLPPSRGKATGGTAPSWRDAPPGRFAELDPDRRRVLRALRSAGGPTGLERAPTLRTIERYVGVLFEHLDAASLPRPARSRLERDLIVLSGLWGLVAPSDRIPAYALTMGTVLPPLGRLSGWWRPRLSPVLDNRVRGAVVWDLLSGEYAAAWRSLTRTTYERRITPRIVVEVTRPDGTVGRRVESHHAKAVRGAIARQVLSLGLDDLEGLAGVDPALLLGHEVDLSATTTSGATVTVELVRPLG</sequence>
<dbReference type="PANTHER" id="PTHR30283">
    <property type="entry name" value="PEROXIDE STRESS RESPONSE PROTEIN YAAA"/>
    <property type="match status" value="1"/>
</dbReference>
<dbReference type="InterPro" id="IPR005583">
    <property type="entry name" value="YaaA"/>
</dbReference>
<accession>A0A6J4HUX1</accession>
<dbReference type="GO" id="GO:0033194">
    <property type="term" value="P:response to hydroperoxide"/>
    <property type="evidence" value="ECO:0007669"/>
    <property type="project" value="TreeGrafter"/>
</dbReference>
<evidence type="ECO:0000313" key="2">
    <source>
        <dbReference type="EMBL" id="CAA9233564.1"/>
    </source>
</evidence>
<evidence type="ECO:0000256" key="1">
    <source>
        <dbReference type="SAM" id="MobiDB-lite"/>
    </source>
</evidence>
<name>A0A6J4HUX1_9ACTN</name>
<feature type="region of interest" description="Disordered" evidence="1">
    <location>
        <begin position="1"/>
        <end position="26"/>
    </location>
</feature>
<dbReference type="PANTHER" id="PTHR30283:SF4">
    <property type="entry name" value="PEROXIDE STRESS RESISTANCE PROTEIN YAAA"/>
    <property type="match status" value="1"/>
</dbReference>
<dbReference type="AlphaFoldDB" id="A0A6J4HUX1"/>
<dbReference type="Pfam" id="PF03883">
    <property type="entry name" value="H2O2_YaaD"/>
    <property type="match status" value="1"/>
</dbReference>
<proteinExistence type="predicted"/>
<reference evidence="2" key="1">
    <citation type="submission" date="2020-02" db="EMBL/GenBank/DDBJ databases">
        <authorList>
            <person name="Meier V. D."/>
        </authorList>
    </citation>
    <scope>NUCLEOTIDE SEQUENCE</scope>
    <source>
        <strain evidence="2">AVDCRST_MAG20</strain>
    </source>
</reference>
<dbReference type="EMBL" id="CADCSY010000059">
    <property type="protein sequence ID" value="CAA9233564.1"/>
    <property type="molecule type" value="Genomic_DNA"/>
</dbReference>
<dbReference type="GO" id="GO:0005829">
    <property type="term" value="C:cytosol"/>
    <property type="evidence" value="ECO:0007669"/>
    <property type="project" value="TreeGrafter"/>
</dbReference>
<gene>
    <name evidence="2" type="ORF">AVDCRST_MAG20-1350</name>
</gene>
<protein>
    <submittedName>
        <fullName evidence="2">Uncharacterized protein</fullName>
    </submittedName>
</protein>